<comment type="caution">
    <text evidence="2">The sequence shown here is derived from an EMBL/GenBank/DDBJ whole genome shotgun (WGS) entry which is preliminary data.</text>
</comment>
<gene>
    <name evidence="2" type="ORF">E2C01_044543</name>
</gene>
<evidence type="ECO:0000313" key="3">
    <source>
        <dbReference type="Proteomes" id="UP000324222"/>
    </source>
</evidence>
<evidence type="ECO:0000256" key="1">
    <source>
        <dbReference type="SAM" id="MobiDB-lite"/>
    </source>
</evidence>
<name>A0A5B7G0C4_PORTR</name>
<protein>
    <submittedName>
        <fullName evidence="2">Uncharacterized protein</fullName>
    </submittedName>
</protein>
<dbReference type="AlphaFoldDB" id="A0A5B7G0C4"/>
<dbReference type="Proteomes" id="UP000324222">
    <property type="component" value="Unassembled WGS sequence"/>
</dbReference>
<sequence length="190" mass="19185">MRASRSPVLLAHLGPEPACASSPEAATAPSGDIHSTLAPDLSTVLPLSLPWAVPGPAAVQLPAVFLGDSRGPPRPLTPPPPPPPHLPASVSPPPSPPHIHHREGLVSTTVTLPSPSSTSPPLSAATTSSTVTRLCPAPALGAAASLGGPTFSSRAAAASRMGTGRSGKFCSVFVFFVDLLMLQRLVSARS</sequence>
<keyword evidence="3" id="KW-1185">Reference proteome</keyword>
<feature type="region of interest" description="Disordered" evidence="1">
    <location>
        <begin position="1"/>
        <end position="34"/>
    </location>
</feature>
<accession>A0A5B7G0C4</accession>
<proteinExistence type="predicted"/>
<dbReference type="EMBL" id="VSRR010009684">
    <property type="protein sequence ID" value="MPC50713.1"/>
    <property type="molecule type" value="Genomic_DNA"/>
</dbReference>
<evidence type="ECO:0000313" key="2">
    <source>
        <dbReference type="EMBL" id="MPC50713.1"/>
    </source>
</evidence>
<organism evidence="2 3">
    <name type="scientific">Portunus trituberculatus</name>
    <name type="common">Swimming crab</name>
    <name type="synonym">Neptunus trituberculatus</name>
    <dbReference type="NCBI Taxonomy" id="210409"/>
    <lineage>
        <taxon>Eukaryota</taxon>
        <taxon>Metazoa</taxon>
        <taxon>Ecdysozoa</taxon>
        <taxon>Arthropoda</taxon>
        <taxon>Crustacea</taxon>
        <taxon>Multicrustacea</taxon>
        <taxon>Malacostraca</taxon>
        <taxon>Eumalacostraca</taxon>
        <taxon>Eucarida</taxon>
        <taxon>Decapoda</taxon>
        <taxon>Pleocyemata</taxon>
        <taxon>Brachyura</taxon>
        <taxon>Eubrachyura</taxon>
        <taxon>Portunoidea</taxon>
        <taxon>Portunidae</taxon>
        <taxon>Portuninae</taxon>
        <taxon>Portunus</taxon>
    </lineage>
</organism>
<feature type="compositionally biased region" description="Low complexity" evidence="1">
    <location>
        <begin position="15"/>
        <end position="30"/>
    </location>
</feature>
<reference evidence="2 3" key="1">
    <citation type="submission" date="2019-05" db="EMBL/GenBank/DDBJ databases">
        <title>Another draft genome of Portunus trituberculatus and its Hox gene families provides insights of decapod evolution.</title>
        <authorList>
            <person name="Jeong J.-H."/>
            <person name="Song I."/>
            <person name="Kim S."/>
            <person name="Choi T."/>
            <person name="Kim D."/>
            <person name="Ryu S."/>
            <person name="Kim W."/>
        </authorList>
    </citation>
    <scope>NUCLEOTIDE SEQUENCE [LARGE SCALE GENOMIC DNA]</scope>
    <source>
        <tissue evidence="2">Muscle</tissue>
    </source>
</reference>
<feature type="compositionally biased region" description="Pro residues" evidence="1">
    <location>
        <begin position="72"/>
        <end position="97"/>
    </location>
</feature>
<feature type="region of interest" description="Disordered" evidence="1">
    <location>
        <begin position="65"/>
        <end position="101"/>
    </location>
</feature>